<dbReference type="Pfam" id="PF21205">
    <property type="entry name" value="Rep3_C"/>
    <property type="match status" value="1"/>
</dbReference>
<feature type="domain" description="Initiator Rep protein WH1" evidence="2">
    <location>
        <begin position="8"/>
        <end position="133"/>
    </location>
</feature>
<dbReference type="AlphaFoldDB" id="A0A6M0ST68"/>
<name>A0A6M0ST68_CLOBO</name>
<dbReference type="InterPro" id="IPR000525">
    <property type="entry name" value="Initiator_Rep_WH1"/>
</dbReference>
<dbReference type="InterPro" id="IPR036390">
    <property type="entry name" value="WH_DNA-bd_sf"/>
</dbReference>
<protein>
    <submittedName>
        <fullName evidence="3">RepB family plasmid replication initiator protein</fullName>
    </submittedName>
</protein>
<reference evidence="3 4" key="1">
    <citation type="submission" date="2019-02" db="EMBL/GenBank/DDBJ databases">
        <title>Genome sequencing of Clostridium botulinum clinical isolates.</title>
        <authorList>
            <person name="Brunt J."/>
            <person name="Van Vliet A.H.M."/>
            <person name="Stringer S.C."/>
            <person name="Grant K.A."/>
            <person name="Carter A.C."/>
            <person name="Peck M.W."/>
        </authorList>
    </citation>
    <scope>NUCLEOTIDE SEQUENCE [LARGE SCALE GENOMIC DNA]</scope>
    <source>
        <strain evidence="3 4">H113700579</strain>
    </source>
</reference>
<dbReference type="Proteomes" id="UP000472355">
    <property type="component" value="Unassembled WGS sequence"/>
</dbReference>
<comment type="caution">
    <text evidence="3">The sequence shown here is derived from an EMBL/GenBank/DDBJ whole genome shotgun (WGS) entry which is preliminary data.</text>
</comment>
<comment type="similarity">
    <text evidence="1">Belongs to the initiator RepB protein family.</text>
</comment>
<organism evidence="3 4">
    <name type="scientific">Clostridium botulinum</name>
    <dbReference type="NCBI Taxonomy" id="1491"/>
    <lineage>
        <taxon>Bacteria</taxon>
        <taxon>Bacillati</taxon>
        <taxon>Bacillota</taxon>
        <taxon>Clostridia</taxon>
        <taxon>Eubacteriales</taxon>
        <taxon>Clostridiaceae</taxon>
        <taxon>Clostridium</taxon>
    </lineage>
</organism>
<evidence type="ECO:0000313" key="4">
    <source>
        <dbReference type="Proteomes" id="UP000472355"/>
    </source>
</evidence>
<dbReference type="SUPFAM" id="SSF46785">
    <property type="entry name" value="Winged helix' DNA-binding domain"/>
    <property type="match status" value="2"/>
</dbReference>
<dbReference type="EMBL" id="SGKU01000087">
    <property type="protein sequence ID" value="NFA44471.1"/>
    <property type="molecule type" value="Genomic_DNA"/>
</dbReference>
<accession>A0A6M0ST68</accession>
<dbReference type="Gene3D" id="1.10.10.10">
    <property type="entry name" value="Winged helix-like DNA-binding domain superfamily/Winged helix DNA-binding domain"/>
    <property type="match status" value="2"/>
</dbReference>
<evidence type="ECO:0000256" key="1">
    <source>
        <dbReference type="ARBA" id="ARBA00038283"/>
    </source>
</evidence>
<dbReference type="GO" id="GO:0006270">
    <property type="term" value="P:DNA replication initiation"/>
    <property type="evidence" value="ECO:0007669"/>
    <property type="project" value="InterPro"/>
</dbReference>
<dbReference type="Pfam" id="PF01051">
    <property type="entry name" value="Rep3_N"/>
    <property type="match status" value="1"/>
</dbReference>
<evidence type="ECO:0000259" key="2">
    <source>
        <dbReference type="Pfam" id="PF01051"/>
    </source>
</evidence>
<dbReference type="InterPro" id="IPR036388">
    <property type="entry name" value="WH-like_DNA-bd_sf"/>
</dbReference>
<proteinExistence type="inferred from homology"/>
<sequence length="288" mass="34330">MAINIQLNFLLNSNYDLSPEEQKIIFTLANMVQPNDEDFKTYIFKVNYFIELFELENEIELLKITKELMKKIIDIKQGNKLIQTSWISAVNFENDIIELVFNPCLKPYMLQLKKNNIIFMKSKYSPRIYEILKYYKNQGSFEIHLNELKEILKIDNLYPYYANFKSKVILPAKKDLKKKTDIYFDFKEIKMGQKVTGLKFIIHSKNSKENLFIKADETPLVENTIEKEINLIMELTNHEFKEESIILFRKICNGDIELIKKAYKEMEPQKKYFATSQKVDFMVRALKY</sequence>
<dbReference type="GO" id="GO:0003887">
    <property type="term" value="F:DNA-directed DNA polymerase activity"/>
    <property type="evidence" value="ECO:0007669"/>
    <property type="project" value="InterPro"/>
</dbReference>
<evidence type="ECO:0000313" key="3">
    <source>
        <dbReference type="EMBL" id="NFA44471.1"/>
    </source>
</evidence>
<gene>
    <name evidence="3" type="ORF">EXM65_18395</name>
</gene>